<evidence type="ECO:0000313" key="3">
    <source>
        <dbReference type="Proteomes" id="UP001148838"/>
    </source>
</evidence>
<name>A0ABQ8TDE9_PERAM</name>
<accession>A0ABQ8TDE9</accession>
<organism evidence="2 3">
    <name type="scientific">Periplaneta americana</name>
    <name type="common">American cockroach</name>
    <name type="synonym">Blatta americana</name>
    <dbReference type="NCBI Taxonomy" id="6978"/>
    <lineage>
        <taxon>Eukaryota</taxon>
        <taxon>Metazoa</taxon>
        <taxon>Ecdysozoa</taxon>
        <taxon>Arthropoda</taxon>
        <taxon>Hexapoda</taxon>
        <taxon>Insecta</taxon>
        <taxon>Pterygota</taxon>
        <taxon>Neoptera</taxon>
        <taxon>Polyneoptera</taxon>
        <taxon>Dictyoptera</taxon>
        <taxon>Blattodea</taxon>
        <taxon>Blattoidea</taxon>
        <taxon>Blattidae</taxon>
        <taxon>Blattinae</taxon>
        <taxon>Periplaneta</taxon>
    </lineage>
</organism>
<evidence type="ECO:0000256" key="1">
    <source>
        <dbReference type="SAM" id="MobiDB-lite"/>
    </source>
</evidence>
<evidence type="ECO:0000313" key="2">
    <source>
        <dbReference type="EMBL" id="KAJ4444534.1"/>
    </source>
</evidence>
<feature type="region of interest" description="Disordered" evidence="1">
    <location>
        <begin position="1"/>
        <end position="33"/>
    </location>
</feature>
<protein>
    <submittedName>
        <fullName evidence="2">Uncharacterized protein</fullName>
    </submittedName>
</protein>
<proteinExistence type="predicted"/>
<gene>
    <name evidence="2" type="ORF">ANN_06329</name>
</gene>
<keyword evidence="3" id="KW-1185">Reference proteome</keyword>
<dbReference type="Proteomes" id="UP001148838">
    <property type="component" value="Unassembled WGS sequence"/>
</dbReference>
<sequence>MTEPNGVNEEKKRRFSTGTHLSDSTDSTDSTSSTESLWTKSMLDLRKAIAMEYTIDTRPYLGPGVSHIRDFKSGLHCLLDDEANAETSEGKLITKIKFDSELLEPDIMWCEWENRVTQANRRCLQRLEDGLFFFQFNDWREYQEYIQEFPGQAAAHMLNPLQGPAPIPMPAAHLPIHMPVQMLVDMPAEEEEEEDEEEETTTCCSWSCLRIRFEKDALQAQHVDEEKNPFMSPASHT</sequence>
<dbReference type="EMBL" id="JAJSOF020000011">
    <property type="protein sequence ID" value="KAJ4444534.1"/>
    <property type="molecule type" value="Genomic_DNA"/>
</dbReference>
<feature type="compositionally biased region" description="Low complexity" evidence="1">
    <location>
        <begin position="16"/>
        <end position="33"/>
    </location>
</feature>
<reference evidence="2 3" key="1">
    <citation type="journal article" date="2022" name="Allergy">
        <title>Genome assembly and annotation of Periplaneta americana reveal a comprehensive cockroach allergen profile.</title>
        <authorList>
            <person name="Wang L."/>
            <person name="Xiong Q."/>
            <person name="Saelim N."/>
            <person name="Wang L."/>
            <person name="Nong W."/>
            <person name="Wan A.T."/>
            <person name="Shi M."/>
            <person name="Liu X."/>
            <person name="Cao Q."/>
            <person name="Hui J.H.L."/>
            <person name="Sookrung N."/>
            <person name="Leung T.F."/>
            <person name="Tungtrongchitr A."/>
            <person name="Tsui S.K.W."/>
        </authorList>
    </citation>
    <scope>NUCLEOTIDE SEQUENCE [LARGE SCALE GENOMIC DNA]</scope>
    <source>
        <strain evidence="2">PWHHKU_190912</strain>
    </source>
</reference>
<comment type="caution">
    <text evidence="2">The sequence shown here is derived from an EMBL/GenBank/DDBJ whole genome shotgun (WGS) entry which is preliminary data.</text>
</comment>